<evidence type="ECO:0000256" key="3">
    <source>
        <dbReference type="ARBA" id="ARBA00022692"/>
    </source>
</evidence>
<evidence type="ECO:0000256" key="5">
    <source>
        <dbReference type="ARBA" id="ARBA00023136"/>
    </source>
</evidence>
<evidence type="ECO:0000256" key="6">
    <source>
        <dbReference type="SAM" id="Phobius"/>
    </source>
</evidence>
<sequence length="346" mass="38737">MQNSAVNPRSSDEFDVILIARALLRRAWVIIGITAIAGILGLLYVVFSERVYEARGYLVPPTQSDIADLNTGRTKEFELSPYSIDDVYRIFLRNLRSEALRQEFFANEYLPSLSSDQQARSRDALYSEFVRRIQINPTTSDEAGRYAVVVQTNSGEKAVDWIKKYVKRAETLATEEIMKNVSYEARVHAKNVAQEIDTKRETGQTEREDALVKLRAALSVAESSGVQKPTMVFGSSSSALAGNMEGDMSFLRGAEALKAEIKNLELRSSNDAFIKELRELQAKKNFFDKLATADREIGLYRYDGVVDAPENAIKPKASLVIGLALVLGAMLGLLTAFMFYRFEESR</sequence>
<evidence type="ECO:0000256" key="1">
    <source>
        <dbReference type="ARBA" id="ARBA00004651"/>
    </source>
</evidence>
<accession>A0ABY5C8H4</accession>
<keyword evidence="9" id="KW-1185">Reference proteome</keyword>
<feature type="domain" description="Polysaccharide chain length determinant N-terminal" evidence="7">
    <location>
        <begin position="12"/>
        <end position="107"/>
    </location>
</feature>
<keyword evidence="4 6" id="KW-1133">Transmembrane helix</keyword>
<organism evidence="8 9">
    <name type="scientific">Pseudomonas siliginis</name>
    <dbReference type="NCBI Taxonomy" id="2842346"/>
    <lineage>
        <taxon>Bacteria</taxon>
        <taxon>Pseudomonadati</taxon>
        <taxon>Pseudomonadota</taxon>
        <taxon>Gammaproteobacteria</taxon>
        <taxon>Pseudomonadales</taxon>
        <taxon>Pseudomonadaceae</taxon>
        <taxon>Pseudomonas</taxon>
    </lineage>
</organism>
<evidence type="ECO:0000256" key="4">
    <source>
        <dbReference type="ARBA" id="ARBA00022989"/>
    </source>
</evidence>
<dbReference type="Proteomes" id="UP001056851">
    <property type="component" value="Chromosome"/>
</dbReference>
<reference evidence="8" key="1">
    <citation type="submission" date="2022-06" db="EMBL/GenBank/DDBJ databases">
        <title>Investigating genetic diversity within the most abundant and prevalent non-pathogenic leaf-associated bacterial species interacting with Arabidopsis thaliana in natural habitats.</title>
        <authorList>
            <person name="Ramirez-Sanchez D."/>
            <person name="Gibelin-Viala C."/>
            <person name="Mayjonade B."/>
            <person name="Duflos R."/>
            <person name="Belmonte E."/>
            <person name="Pailler V."/>
            <person name="Bartoli C."/>
            <person name="Carrere S."/>
            <person name="Vailleau F."/>
            <person name="Roux F."/>
        </authorList>
    </citation>
    <scope>NUCLEOTIDE SEQUENCE</scope>
    <source>
        <strain evidence="8">OTU6ESPEB1</strain>
    </source>
</reference>
<comment type="subcellular location">
    <subcellularLocation>
        <location evidence="1">Cell membrane</location>
        <topology evidence="1">Multi-pass membrane protein</topology>
    </subcellularLocation>
</comment>
<keyword evidence="3 6" id="KW-0812">Transmembrane</keyword>
<name>A0ABY5C8H4_9PSED</name>
<protein>
    <submittedName>
        <fullName evidence="8">Wzz/FepE/Etk N-terminal domain-containing protein</fullName>
    </submittedName>
</protein>
<evidence type="ECO:0000256" key="2">
    <source>
        <dbReference type="ARBA" id="ARBA00022475"/>
    </source>
</evidence>
<evidence type="ECO:0000313" key="9">
    <source>
        <dbReference type="Proteomes" id="UP001056851"/>
    </source>
</evidence>
<feature type="transmembrane region" description="Helical" evidence="6">
    <location>
        <begin position="27"/>
        <end position="47"/>
    </location>
</feature>
<dbReference type="InterPro" id="IPR050445">
    <property type="entry name" value="Bact_polysacc_biosynth/exp"/>
</dbReference>
<proteinExistence type="predicted"/>
<feature type="transmembrane region" description="Helical" evidence="6">
    <location>
        <begin position="319"/>
        <end position="340"/>
    </location>
</feature>
<gene>
    <name evidence="8" type="ORF">NF677_18755</name>
</gene>
<dbReference type="PANTHER" id="PTHR32309:SF13">
    <property type="entry name" value="FERRIC ENTEROBACTIN TRANSPORT PROTEIN FEPE"/>
    <property type="match status" value="1"/>
</dbReference>
<evidence type="ECO:0000259" key="7">
    <source>
        <dbReference type="Pfam" id="PF02706"/>
    </source>
</evidence>
<evidence type="ECO:0000313" key="8">
    <source>
        <dbReference type="EMBL" id="UST83567.1"/>
    </source>
</evidence>
<dbReference type="InterPro" id="IPR003856">
    <property type="entry name" value="LPS_length_determ_N"/>
</dbReference>
<dbReference type="EMBL" id="CP099599">
    <property type="protein sequence ID" value="UST83567.1"/>
    <property type="molecule type" value="Genomic_DNA"/>
</dbReference>
<dbReference type="Pfam" id="PF02706">
    <property type="entry name" value="Wzz"/>
    <property type="match status" value="1"/>
</dbReference>
<dbReference type="RefSeq" id="WP_191622384.1">
    <property type="nucleotide sequence ID" value="NZ_CP087186.1"/>
</dbReference>
<dbReference type="PANTHER" id="PTHR32309">
    <property type="entry name" value="TYROSINE-PROTEIN KINASE"/>
    <property type="match status" value="1"/>
</dbReference>
<keyword evidence="5 6" id="KW-0472">Membrane</keyword>
<keyword evidence="2" id="KW-1003">Cell membrane</keyword>
<dbReference type="Gene3D" id="3.30.1890.10">
    <property type="entry name" value="FepE-like"/>
    <property type="match status" value="1"/>
</dbReference>
<dbReference type="SUPFAM" id="SSF160355">
    <property type="entry name" value="Bacterial polysaccharide co-polymerase-like"/>
    <property type="match status" value="1"/>
</dbReference>